<dbReference type="STRING" id="1302690.BUE76_20475"/>
<dbReference type="InterPro" id="IPR005565">
    <property type="entry name" value="Hemolysn_activator_HlyB_C"/>
</dbReference>
<evidence type="ECO:0000313" key="2">
    <source>
        <dbReference type="EMBL" id="SHF65467.1"/>
    </source>
</evidence>
<evidence type="ECO:0000313" key="3">
    <source>
        <dbReference type="Proteomes" id="UP000184368"/>
    </source>
</evidence>
<dbReference type="OrthoDB" id="333971at2"/>
<accession>A0A1M5DES0</accession>
<name>A0A1M5DES0_9BACT</name>
<dbReference type="Pfam" id="PF03865">
    <property type="entry name" value="ShlB"/>
    <property type="match status" value="1"/>
</dbReference>
<reference evidence="2 3" key="1">
    <citation type="submission" date="2016-11" db="EMBL/GenBank/DDBJ databases">
        <authorList>
            <person name="Jaros S."/>
            <person name="Januszkiewicz K."/>
            <person name="Wedrychowicz H."/>
        </authorList>
    </citation>
    <scope>NUCLEOTIDE SEQUENCE [LARGE SCALE GENOMIC DNA]</scope>
    <source>
        <strain evidence="2 3">DSM 26897</strain>
    </source>
</reference>
<feature type="domain" description="Haemolysin activator HlyB C-terminal" evidence="1">
    <location>
        <begin position="702"/>
        <end position="822"/>
    </location>
</feature>
<proteinExistence type="predicted"/>
<dbReference type="EMBL" id="FQUO01000010">
    <property type="protein sequence ID" value="SHF65467.1"/>
    <property type="molecule type" value="Genomic_DNA"/>
</dbReference>
<sequence>MTTKMKHWLPLGSGIWTLLLTGNLLHAQTTSDSLPPFIQASAAAHYLPLLSQKKAVGERYRLDWALPVQAPVARLDTLKGGLKLYAASNNGQQPTLIFTNTTGQAIALRPVQYAPARALPDIYQGTMVSDFAADLGSAYQPYAPLTVGPMTRAAALPLSPVQLVYLPRQQALGNFPAQLLNRLYFLQAMPVNAGADTTTTWVRTQRMLQLAETDNRNQPDAATYLKYRLLDMLLGISTRDEESWRWQAQPSGETTRYLPVPNGYEGAYARFDGRLLTIAKIVAPIGHLVSFDRQMPEPGKLNGRSLHLDRRLTASLSAADWQAIARQLKTALTDAVLQEAISQLPPEIQTASGASILANLKSRRNVLDSYAKRYYDLLATHADVIASRASEQVRITGSTGKGVQVSIYDLDETGKAAATPFFNRAFNPDETREVNLYGVGGNDQFLAEGDIEKKIKLRIIGGPQKDSLRNRSRNGNIDLYDSRANTYTYGGHVRYHLSDEADVHQYDFDAFAFNKQGLRPMVFYSNNDRIYAGLAYKNTKQGWRKVPFAQQHKAYLNYSLWQGGVSAGYEGIFTQIIGKWNGLLSAEYDAIRWNNFFGIGNETPPQVADNNFHRVRSEVVNADAGLFRPLGRHHSIGLSARFQTVRIRPDTERFVGKEMSDDPLLFRTHQFGGGRLTYGFVYLNNPLVPTKGLQFNASAGYMRNLKQTNREIRTYNSNVQVYLPLAKRWVFKTGGGIQSVNGQPEFYQLSTIGGSATLRGFRRERFWGNTAAYTQNEVMYVAPFRSYWFNGPVGIFGLFDAGRIWQPGETSNRVHTGYGLGLMLVPFNKIRVELAYARSAERGMLHIGYRGSL</sequence>
<protein>
    <recommendedName>
        <fullName evidence="1">Haemolysin activator HlyB C-terminal domain-containing protein</fullName>
    </recommendedName>
</protein>
<evidence type="ECO:0000259" key="1">
    <source>
        <dbReference type="Pfam" id="PF03865"/>
    </source>
</evidence>
<dbReference type="RefSeq" id="WP_073044403.1">
    <property type="nucleotide sequence ID" value="NZ_FQUO01000010.1"/>
</dbReference>
<dbReference type="Proteomes" id="UP000184368">
    <property type="component" value="Unassembled WGS sequence"/>
</dbReference>
<keyword evidence="3" id="KW-1185">Reference proteome</keyword>
<gene>
    <name evidence="2" type="ORF">SAMN05444008_110200</name>
</gene>
<organism evidence="2 3">
    <name type="scientific">Cnuella takakiae</name>
    <dbReference type="NCBI Taxonomy" id="1302690"/>
    <lineage>
        <taxon>Bacteria</taxon>
        <taxon>Pseudomonadati</taxon>
        <taxon>Bacteroidota</taxon>
        <taxon>Chitinophagia</taxon>
        <taxon>Chitinophagales</taxon>
        <taxon>Chitinophagaceae</taxon>
        <taxon>Cnuella</taxon>
    </lineage>
</organism>
<dbReference type="Gene3D" id="2.40.160.50">
    <property type="entry name" value="membrane protein fhac: a member of the omp85/tpsb transporter family"/>
    <property type="match status" value="1"/>
</dbReference>
<dbReference type="AlphaFoldDB" id="A0A1M5DES0"/>